<evidence type="ECO:0000313" key="9">
    <source>
        <dbReference type="Proteomes" id="UP000198853"/>
    </source>
</evidence>
<evidence type="ECO:0000256" key="2">
    <source>
        <dbReference type="ARBA" id="ARBA00022605"/>
    </source>
</evidence>
<dbReference type="GO" id="GO:0019284">
    <property type="term" value="P:L-methionine salvage from S-adenosylmethionine"/>
    <property type="evidence" value="ECO:0007669"/>
    <property type="project" value="TreeGrafter"/>
</dbReference>
<dbReference type="Gene3D" id="3.40.50.1580">
    <property type="entry name" value="Nucleoside phosphorylase domain"/>
    <property type="match status" value="1"/>
</dbReference>
<dbReference type="Proteomes" id="UP000198853">
    <property type="component" value="Unassembled WGS sequence"/>
</dbReference>
<dbReference type="PANTHER" id="PTHR46832">
    <property type="entry name" value="5'-METHYLTHIOADENOSINE/S-ADENOSYLHOMOCYSTEINE NUCLEOSIDASE"/>
    <property type="match status" value="1"/>
</dbReference>
<feature type="domain" description="Nucleoside phosphorylase" evidence="7">
    <location>
        <begin position="2"/>
        <end position="226"/>
    </location>
</feature>
<protein>
    <recommendedName>
        <fullName evidence="6">5'-methylthioadenosine/S-adenosylhomocysteine nucleosidase</fullName>
        <shortName evidence="6">MTA/SAH nucleosidase</shortName>
        <shortName evidence="6">MTAN</shortName>
        <ecNumber evidence="6">3.2.2.9</ecNumber>
    </recommendedName>
    <alternativeName>
        <fullName evidence="6">5'-deoxyadenosine nucleosidase</fullName>
        <shortName evidence="6">DOA nucleosidase</shortName>
        <shortName evidence="6">dAdo nucleosidase</shortName>
    </alternativeName>
    <alternativeName>
        <fullName evidence="6">5'-methylthioadenosine nucleosidase</fullName>
        <shortName evidence="6">MTA nucleosidase</shortName>
    </alternativeName>
    <alternativeName>
        <fullName evidence="6">S-adenosylhomocysteine nucleosidase</fullName>
        <shortName evidence="6">AdoHcy nucleosidase</shortName>
        <shortName evidence="6">SAH nucleosidase</shortName>
        <shortName evidence="6">SRH nucleosidase</shortName>
    </alternativeName>
</protein>
<dbReference type="RefSeq" id="WP_090398424.1">
    <property type="nucleotide sequence ID" value="NZ_FNEN01000007.1"/>
</dbReference>
<evidence type="ECO:0000256" key="5">
    <source>
        <dbReference type="ARBA" id="ARBA00050313"/>
    </source>
</evidence>
<reference evidence="8 9" key="1">
    <citation type="submission" date="2016-10" db="EMBL/GenBank/DDBJ databases">
        <authorList>
            <person name="de Groot N.N."/>
        </authorList>
    </citation>
    <scope>NUCLEOTIDE SEQUENCE [LARGE SCALE GENOMIC DNA]</scope>
    <source>
        <strain evidence="8 9">DSM 21771</strain>
    </source>
</reference>
<dbReference type="GO" id="GO:0005829">
    <property type="term" value="C:cytosol"/>
    <property type="evidence" value="ECO:0007669"/>
    <property type="project" value="TreeGrafter"/>
</dbReference>
<name>A0A1G8P2V4_9BACI</name>
<evidence type="ECO:0000313" key="8">
    <source>
        <dbReference type="EMBL" id="SDI86150.1"/>
    </source>
</evidence>
<dbReference type="NCBIfam" id="NF004079">
    <property type="entry name" value="PRK05584.1"/>
    <property type="match status" value="1"/>
</dbReference>
<keyword evidence="2 6" id="KW-0028">Amino-acid biosynthesis</keyword>
<comment type="catalytic activity">
    <reaction evidence="5">
        <text>5'-deoxyadenosine + H2O = 5-deoxy-D-ribose + adenine</text>
        <dbReference type="Rhea" id="RHEA:29859"/>
        <dbReference type="ChEBI" id="CHEBI:15377"/>
        <dbReference type="ChEBI" id="CHEBI:16708"/>
        <dbReference type="ChEBI" id="CHEBI:17319"/>
        <dbReference type="ChEBI" id="CHEBI:149540"/>
        <dbReference type="EC" id="3.2.2.9"/>
    </reaction>
    <physiologicalReaction direction="left-to-right" evidence="5">
        <dbReference type="Rhea" id="RHEA:29860"/>
    </physiologicalReaction>
</comment>
<feature type="binding site" evidence="6">
    <location>
        <position position="152"/>
    </location>
    <ligand>
        <name>substrate</name>
    </ligand>
</feature>
<dbReference type="NCBIfam" id="TIGR01704">
    <property type="entry name" value="MTA_SAH-Nsdase"/>
    <property type="match status" value="1"/>
</dbReference>
<dbReference type="InterPro" id="IPR035994">
    <property type="entry name" value="Nucleoside_phosphorylase_sf"/>
</dbReference>
<evidence type="ECO:0000256" key="1">
    <source>
        <dbReference type="ARBA" id="ARBA00004945"/>
    </source>
</evidence>
<accession>A0A1G8P2V4</accession>
<dbReference type="UniPathway" id="UPA00904">
    <property type="reaction ID" value="UER00871"/>
</dbReference>
<feature type="binding site" evidence="6">
    <location>
        <position position="78"/>
    </location>
    <ligand>
        <name>substrate</name>
    </ligand>
</feature>
<dbReference type="PANTHER" id="PTHR46832:SF1">
    <property type="entry name" value="5'-METHYLTHIOADENOSINE_S-ADENOSYLHOMOCYSTEINE NUCLEOSIDASE"/>
    <property type="match status" value="1"/>
</dbReference>
<dbReference type="OrthoDB" id="9792278at2"/>
<comment type="catalytic activity">
    <reaction evidence="6">
        <text>S-adenosyl-L-homocysteine + H2O = S-(5-deoxy-D-ribos-5-yl)-L-homocysteine + adenine</text>
        <dbReference type="Rhea" id="RHEA:17805"/>
        <dbReference type="ChEBI" id="CHEBI:15377"/>
        <dbReference type="ChEBI" id="CHEBI:16708"/>
        <dbReference type="ChEBI" id="CHEBI:57856"/>
        <dbReference type="ChEBI" id="CHEBI:58195"/>
        <dbReference type="EC" id="3.2.2.9"/>
    </reaction>
</comment>
<comment type="pathway">
    <text evidence="1 6">Amino-acid biosynthesis; L-methionine biosynthesis via salvage pathway; S-methyl-5-thio-alpha-D-ribose 1-phosphate from S-methyl-5'-thioadenosine (hydrolase route): step 1/2.</text>
</comment>
<keyword evidence="3 6" id="KW-0378">Hydrolase</keyword>
<dbReference type="SUPFAM" id="SSF53167">
    <property type="entry name" value="Purine and uridine phosphorylases"/>
    <property type="match status" value="1"/>
</dbReference>
<organism evidence="8 9">
    <name type="scientific">Natribacillus halophilus</name>
    <dbReference type="NCBI Taxonomy" id="549003"/>
    <lineage>
        <taxon>Bacteria</taxon>
        <taxon>Bacillati</taxon>
        <taxon>Bacillota</taxon>
        <taxon>Bacilli</taxon>
        <taxon>Bacillales</taxon>
        <taxon>Bacillaceae</taxon>
        <taxon>Natribacillus</taxon>
    </lineage>
</organism>
<sequence>MKYGIIGAMAEEVNWLANQMDRRAVTENGGCVFYEGTLHGHDVVLMQAGIGKVNAAIGTTLLLDTYRPDIVLNTGVAGGLDPEMEVGDVVISSEVGYNDVDATVFGYSFGQVPGMPRVYPADQRLIQHAQAAAHHSELKATIGPVLSGDSFMSGESLLADLRRTFPDAKCSEMEAGAIAQVCHRFGARFVIVRALSDIVGRDTHESYETFMEQVAEQSARLALAFLHETTAQG</sequence>
<dbReference type="Pfam" id="PF01048">
    <property type="entry name" value="PNP_UDP_1"/>
    <property type="match status" value="1"/>
</dbReference>
<dbReference type="GO" id="GO:0008930">
    <property type="term" value="F:methylthioadenosine nucleosidase activity"/>
    <property type="evidence" value="ECO:0007669"/>
    <property type="project" value="UniProtKB-UniRule"/>
</dbReference>
<evidence type="ECO:0000259" key="7">
    <source>
        <dbReference type="Pfam" id="PF01048"/>
    </source>
</evidence>
<dbReference type="FunFam" id="3.40.50.1580:FF:000001">
    <property type="entry name" value="MTA/SAH nucleosidase family protein"/>
    <property type="match status" value="1"/>
</dbReference>
<dbReference type="InterPro" id="IPR010049">
    <property type="entry name" value="MTA_SAH_Nsdase"/>
</dbReference>
<comment type="catalytic activity">
    <reaction evidence="6">
        <text>S-methyl-5'-thioadenosine + H2O = 5-(methylsulfanyl)-D-ribose + adenine</text>
        <dbReference type="Rhea" id="RHEA:13617"/>
        <dbReference type="ChEBI" id="CHEBI:15377"/>
        <dbReference type="ChEBI" id="CHEBI:16708"/>
        <dbReference type="ChEBI" id="CHEBI:17509"/>
        <dbReference type="ChEBI" id="CHEBI:78440"/>
        <dbReference type="EC" id="3.2.2.9"/>
    </reaction>
</comment>
<comment type="function">
    <text evidence="6">Catalyzes the irreversible cleavage of the glycosidic bond in both 5'-methylthioadenosine (MTA) and S-adenosylhomocysteine (SAH/AdoHcy) to adenine and the corresponding thioribose, 5'-methylthioribose and S-ribosylhomocysteine, respectively. Also cleaves 5'-deoxyadenosine, a toxic by-product of radical S-adenosylmethionine (SAM) enzymes, into 5-deoxyribose and adenine.</text>
</comment>
<evidence type="ECO:0000256" key="6">
    <source>
        <dbReference type="HAMAP-Rule" id="MF_01684"/>
    </source>
</evidence>
<dbReference type="GO" id="GO:0009164">
    <property type="term" value="P:nucleoside catabolic process"/>
    <property type="evidence" value="ECO:0007669"/>
    <property type="project" value="InterPro"/>
</dbReference>
<comment type="similarity">
    <text evidence="6">Belongs to the PNP/UDP phosphorylase family. MtnN subfamily.</text>
</comment>
<dbReference type="GO" id="GO:0008782">
    <property type="term" value="F:adenosylhomocysteine nucleosidase activity"/>
    <property type="evidence" value="ECO:0007669"/>
    <property type="project" value="UniProtKB-UniRule"/>
</dbReference>
<dbReference type="EC" id="3.2.2.9" evidence="6"/>
<evidence type="ECO:0000256" key="4">
    <source>
        <dbReference type="ARBA" id="ARBA00023167"/>
    </source>
</evidence>
<dbReference type="GO" id="GO:0019509">
    <property type="term" value="P:L-methionine salvage from methylthioadenosine"/>
    <property type="evidence" value="ECO:0007669"/>
    <property type="project" value="UniProtKB-UniRule"/>
</dbReference>
<proteinExistence type="inferred from homology"/>
<feature type="binding site" evidence="6">
    <location>
        <begin position="173"/>
        <end position="174"/>
    </location>
    <ligand>
        <name>substrate</name>
    </ligand>
</feature>
<dbReference type="HAMAP" id="MF_01684">
    <property type="entry name" value="Salvage_MtnN"/>
    <property type="match status" value="1"/>
</dbReference>
<feature type="active site" description="Proton donor" evidence="6">
    <location>
        <position position="197"/>
    </location>
</feature>
<evidence type="ECO:0000256" key="3">
    <source>
        <dbReference type="ARBA" id="ARBA00022801"/>
    </source>
</evidence>
<gene>
    <name evidence="6" type="primary">mtnN</name>
    <name evidence="8" type="ORF">SAMN04488123_107140</name>
</gene>
<dbReference type="EMBL" id="FNEN01000007">
    <property type="protein sequence ID" value="SDI86150.1"/>
    <property type="molecule type" value="Genomic_DNA"/>
</dbReference>
<feature type="active site" description="Proton acceptor" evidence="6">
    <location>
        <position position="12"/>
    </location>
</feature>
<dbReference type="InterPro" id="IPR000845">
    <property type="entry name" value="Nucleoside_phosphorylase_d"/>
</dbReference>
<keyword evidence="9" id="KW-1185">Reference proteome</keyword>
<keyword evidence="4 6" id="KW-0486">Methionine biosynthesis</keyword>
<dbReference type="AlphaFoldDB" id="A0A1G8P2V4"/>
<dbReference type="CDD" id="cd09008">
    <property type="entry name" value="MTAN"/>
    <property type="match status" value="1"/>
</dbReference>